<evidence type="ECO:0000313" key="3">
    <source>
        <dbReference type="Proteomes" id="UP000800096"/>
    </source>
</evidence>
<dbReference type="OrthoDB" id="10254945at2759"/>
<name>A0A6A5QR31_AMPQU</name>
<protein>
    <submittedName>
        <fullName evidence="2">Uncharacterized protein</fullName>
    </submittedName>
</protein>
<sequence length="471" mass="53452">MKSQHTSEKRTAPEDSSGINSLIAAANKDDRFRLLEDNTIPAGNLPNTIHPVLGWFDCDGPMKQMLRLASQFLTHDSTLVFFIPLLYGRELKKTNGKTTKTYLSDPLPNSPNETREQLITGVRQALHCLAHSIEFRFMKPEKRVYARTLTNPVRPVHTSTCTSVFQRRLTAVIEIADRLMHFYQSDDGYKASSRCAQFRHDFIFASTLVHEIVHAVGVMRRGNLVEPCIRINDPDPEWGYAWEHFIFGCVINPQDRTQPGTNLFMRKVWADPSVAEDAGGKEYSDVPMSYIAQWFRQETWDIVARKGPTAIAAPVTHFKIQSSRKYGAWIVSTDCIDIKPDIVALHQKWKLQSQKFDANGHPRAPASKILWRFQTSEALQRPNVPTPVRIPWEPDVVQTCAQKHGRSDISHVTISRTIREKRGDICQGVPSIPICNFRKRRLAEEVDPSYPTSTCKKAKNGSRTCLATSQT</sequence>
<gene>
    <name evidence="2" type="ORF">BDU57DRAFT_537707</name>
</gene>
<evidence type="ECO:0000256" key="1">
    <source>
        <dbReference type="SAM" id="MobiDB-lite"/>
    </source>
</evidence>
<evidence type="ECO:0000313" key="2">
    <source>
        <dbReference type="EMBL" id="KAF1918115.1"/>
    </source>
</evidence>
<proteinExistence type="predicted"/>
<organism evidence="2 3">
    <name type="scientific">Ampelomyces quisqualis</name>
    <name type="common">Powdery mildew agent</name>
    <dbReference type="NCBI Taxonomy" id="50730"/>
    <lineage>
        <taxon>Eukaryota</taxon>
        <taxon>Fungi</taxon>
        <taxon>Dikarya</taxon>
        <taxon>Ascomycota</taxon>
        <taxon>Pezizomycotina</taxon>
        <taxon>Dothideomycetes</taxon>
        <taxon>Pleosporomycetidae</taxon>
        <taxon>Pleosporales</taxon>
        <taxon>Pleosporineae</taxon>
        <taxon>Phaeosphaeriaceae</taxon>
        <taxon>Ampelomyces</taxon>
    </lineage>
</organism>
<dbReference type="Proteomes" id="UP000800096">
    <property type="component" value="Unassembled WGS sequence"/>
</dbReference>
<dbReference type="AlphaFoldDB" id="A0A6A5QR31"/>
<feature type="region of interest" description="Disordered" evidence="1">
    <location>
        <begin position="1"/>
        <end position="20"/>
    </location>
</feature>
<dbReference type="EMBL" id="ML979134">
    <property type="protein sequence ID" value="KAF1918115.1"/>
    <property type="molecule type" value="Genomic_DNA"/>
</dbReference>
<feature type="compositionally biased region" description="Basic and acidic residues" evidence="1">
    <location>
        <begin position="1"/>
        <end position="13"/>
    </location>
</feature>
<accession>A0A6A5QR31</accession>
<reference evidence="2" key="1">
    <citation type="journal article" date="2020" name="Stud. Mycol.">
        <title>101 Dothideomycetes genomes: a test case for predicting lifestyles and emergence of pathogens.</title>
        <authorList>
            <person name="Haridas S."/>
            <person name="Albert R."/>
            <person name="Binder M."/>
            <person name="Bloem J."/>
            <person name="Labutti K."/>
            <person name="Salamov A."/>
            <person name="Andreopoulos B."/>
            <person name="Baker S."/>
            <person name="Barry K."/>
            <person name="Bills G."/>
            <person name="Bluhm B."/>
            <person name="Cannon C."/>
            <person name="Castanera R."/>
            <person name="Culley D."/>
            <person name="Daum C."/>
            <person name="Ezra D."/>
            <person name="Gonzalez J."/>
            <person name="Henrissat B."/>
            <person name="Kuo A."/>
            <person name="Liang C."/>
            <person name="Lipzen A."/>
            <person name="Lutzoni F."/>
            <person name="Magnuson J."/>
            <person name="Mondo S."/>
            <person name="Nolan M."/>
            <person name="Ohm R."/>
            <person name="Pangilinan J."/>
            <person name="Park H.-J."/>
            <person name="Ramirez L."/>
            <person name="Alfaro M."/>
            <person name="Sun H."/>
            <person name="Tritt A."/>
            <person name="Yoshinaga Y."/>
            <person name="Zwiers L.-H."/>
            <person name="Turgeon B."/>
            <person name="Goodwin S."/>
            <person name="Spatafora J."/>
            <person name="Crous P."/>
            <person name="Grigoriev I."/>
        </authorList>
    </citation>
    <scope>NUCLEOTIDE SEQUENCE</scope>
    <source>
        <strain evidence="2">HMLAC05119</strain>
    </source>
</reference>
<keyword evidence="3" id="KW-1185">Reference proteome</keyword>